<dbReference type="Proteomes" id="UP000799772">
    <property type="component" value="Unassembled WGS sequence"/>
</dbReference>
<feature type="transmembrane region" description="Helical" evidence="1">
    <location>
        <begin position="105"/>
        <end position="124"/>
    </location>
</feature>
<evidence type="ECO:0000256" key="1">
    <source>
        <dbReference type="SAM" id="Phobius"/>
    </source>
</evidence>
<organism evidence="2 3">
    <name type="scientific">Rhizodiscina lignyota</name>
    <dbReference type="NCBI Taxonomy" id="1504668"/>
    <lineage>
        <taxon>Eukaryota</taxon>
        <taxon>Fungi</taxon>
        <taxon>Dikarya</taxon>
        <taxon>Ascomycota</taxon>
        <taxon>Pezizomycotina</taxon>
        <taxon>Dothideomycetes</taxon>
        <taxon>Pleosporomycetidae</taxon>
        <taxon>Aulographales</taxon>
        <taxon>Rhizodiscinaceae</taxon>
        <taxon>Rhizodiscina</taxon>
    </lineage>
</organism>
<keyword evidence="3" id="KW-1185">Reference proteome</keyword>
<keyword evidence="1" id="KW-0812">Transmembrane</keyword>
<protein>
    <recommendedName>
        <fullName evidence="4">F-box domain-containing protein</fullName>
    </recommendedName>
</protein>
<feature type="transmembrane region" description="Helical" evidence="1">
    <location>
        <begin position="71"/>
        <end position="93"/>
    </location>
</feature>
<dbReference type="AlphaFoldDB" id="A0A9P4M4H8"/>
<feature type="transmembrane region" description="Helical" evidence="1">
    <location>
        <begin position="16"/>
        <end position="34"/>
    </location>
</feature>
<comment type="caution">
    <text evidence="2">The sequence shown here is derived from an EMBL/GenBank/DDBJ whole genome shotgun (WGS) entry which is preliminary data.</text>
</comment>
<evidence type="ECO:0008006" key="4">
    <source>
        <dbReference type="Google" id="ProtNLM"/>
    </source>
</evidence>
<dbReference type="OrthoDB" id="4191440at2759"/>
<gene>
    <name evidence="2" type="ORF">NA57DRAFT_60932</name>
</gene>
<dbReference type="EMBL" id="ML978135">
    <property type="protein sequence ID" value="KAF2094302.1"/>
    <property type="molecule type" value="Genomic_DNA"/>
</dbReference>
<evidence type="ECO:0000313" key="3">
    <source>
        <dbReference type="Proteomes" id="UP000799772"/>
    </source>
</evidence>
<proteinExistence type="predicted"/>
<keyword evidence="1" id="KW-0472">Membrane</keyword>
<keyword evidence="1" id="KW-1133">Transmembrane helix</keyword>
<evidence type="ECO:0000313" key="2">
    <source>
        <dbReference type="EMBL" id="KAF2094302.1"/>
    </source>
</evidence>
<name>A0A9P4M4H8_9PEZI</name>
<reference evidence="2" key="1">
    <citation type="journal article" date="2020" name="Stud. Mycol.">
        <title>101 Dothideomycetes genomes: a test case for predicting lifestyles and emergence of pathogens.</title>
        <authorList>
            <person name="Haridas S."/>
            <person name="Albert R."/>
            <person name="Binder M."/>
            <person name="Bloem J."/>
            <person name="Labutti K."/>
            <person name="Salamov A."/>
            <person name="Andreopoulos B."/>
            <person name="Baker S."/>
            <person name="Barry K."/>
            <person name="Bills G."/>
            <person name="Bluhm B."/>
            <person name="Cannon C."/>
            <person name="Castanera R."/>
            <person name="Culley D."/>
            <person name="Daum C."/>
            <person name="Ezra D."/>
            <person name="Gonzalez J."/>
            <person name="Henrissat B."/>
            <person name="Kuo A."/>
            <person name="Liang C."/>
            <person name="Lipzen A."/>
            <person name="Lutzoni F."/>
            <person name="Magnuson J."/>
            <person name="Mondo S."/>
            <person name="Nolan M."/>
            <person name="Ohm R."/>
            <person name="Pangilinan J."/>
            <person name="Park H.-J."/>
            <person name="Ramirez L."/>
            <person name="Alfaro M."/>
            <person name="Sun H."/>
            <person name="Tritt A."/>
            <person name="Yoshinaga Y."/>
            <person name="Zwiers L.-H."/>
            <person name="Turgeon B."/>
            <person name="Goodwin S."/>
            <person name="Spatafora J."/>
            <person name="Crous P."/>
            <person name="Grigoriev I."/>
        </authorList>
    </citation>
    <scope>NUCLEOTIDE SEQUENCE</scope>
    <source>
        <strain evidence="2">CBS 133067</strain>
    </source>
</reference>
<accession>A0A9P4M4H8</accession>
<sequence length="486" mass="53636">MASTIAFLRSGEPLRMLALISSITLPAMFAWISYENASSISLDDGNTKYMTGESFASTADGKLMIRLEHQTMYACILGGLAGVFLIVCLGVTPRLRTSSVKKREHISFGLVTALSLASGVMHSYCLAIKAQALSRIPIIIFWGYPFLRTDYKLQIVACVMTFFIGANQIAVHILTAAGILDIAGSTTLPWFPPPHAPCQAAYTLSFLAIPTHLIILPLERILPLYRFHSSRARKWWQQRKQQKHEQARTTGIALQSLRGPSAPLQSAILPGTTVPWAGTKFTYDFLYEVGKYLHYEDILSLSRTCHAFHDEIFPPDSLIQHQQRWKRITCTDTTDEDGEWPGSCWSCNNQICGDCMHPLAVHCCLGPGHSARCVPYCNICFRALTNAGYTKDAECVSSGSKTVEVTICGDCHAADKKHVMRAGKEKARYYLHRSNEGATSCSKCENALHAVGVRRWVCTEGGCEHECKSALHLAYVSHLPSGAGEV</sequence>